<comment type="caution">
    <text evidence="1">The sequence shown here is derived from an EMBL/GenBank/DDBJ whole genome shotgun (WGS) entry which is preliminary data.</text>
</comment>
<name>A0ABR2A1M8_9ROSI</name>
<evidence type="ECO:0000313" key="1">
    <source>
        <dbReference type="EMBL" id="KAK8486814.1"/>
    </source>
</evidence>
<reference evidence="1 2" key="1">
    <citation type="journal article" date="2024" name="G3 (Bethesda)">
        <title>Genome assembly of Hibiscus sabdariffa L. provides insights into metabolisms of medicinal natural products.</title>
        <authorList>
            <person name="Kim T."/>
        </authorList>
    </citation>
    <scope>NUCLEOTIDE SEQUENCE [LARGE SCALE GENOMIC DNA]</scope>
    <source>
        <strain evidence="1">TK-2024</strain>
        <tissue evidence="1">Old leaves</tissue>
    </source>
</reference>
<accession>A0ABR2A1M8</accession>
<dbReference type="Proteomes" id="UP001396334">
    <property type="component" value="Unassembled WGS sequence"/>
</dbReference>
<evidence type="ECO:0000313" key="2">
    <source>
        <dbReference type="Proteomes" id="UP001396334"/>
    </source>
</evidence>
<keyword evidence="2" id="KW-1185">Reference proteome</keyword>
<protein>
    <submittedName>
        <fullName evidence="1">Uncharacterized protein</fullName>
    </submittedName>
</protein>
<dbReference type="EMBL" id="JBBPBN010000424">
    <property type="protein sequence ID" value="KAK8486814.1"/>
    <property type="molecule type" value="Genomic_DNA"/>
</dbReference>
<gene>
    <name evidence="1" type="ORF">V6N11_063150</name>
</gene>
<proteinExistence type="predicted"/>
<sequence length="217" mass="24014">MGGVPNVDLVVEVKEATALKEKEIRQTENVEGVGHIDNKFGGNFGMGLGEGLLEKTGSEVNKMEVRFVGQAQENGSQTDLIIKEGMGPNNMQTTDRMVTCFTESVDGSIEKPVEPKRSWAKVVEDNVNSSQIKSLKDGEINSSDTDIETEPFDKSMLVNKDVRDFWGVDDFGFSYFKAVGKSRGLLVVWDNKILQVYASESLQNFIVVEGLLIRENI</sequence>
<organism evidence="1 2">
    <name type="scientific">Hibiscus sabdariffa</name>
    <name type="common">roselle</name>
    <dbReference type="NCBI Taxonomy" id="183260"/>
    <lineage>
        <taxon>Eukaryota</taxon>
        <taxon>Viridiplantae</taxon>
        <taxon>Streptophyta</taxon>
        <taxon>Embryophyta</taxon>
        <taxon>Tracheophyta</taxon>
        <taxon>Spermatophyta</taxon>
        <taxon>Magnoliopsida</taxon>
        <taxon>eudicotyledons</taxon>
        <taxon>Gunneridae</taxon>
        <taxon>Pentapetalae</taxon>
        <taxon>rosids</taxon>
        <taxon>malvids</taxon>
        <taxon>Malvales</taxon>
        <taxon>Malvaceae</taxon>
        <taxon>Malvoideae</taxon>
        <taxon>Hibiscus</taxon>
    </lineage>
</organism>